<dbReference type="RefSeq" id="WP_196151732.1">
    <property type="nucleotide sequence ID" value="NZ_JADMLG010000011.1"/>
</dbReference>
<evidence type="ECO:0000313" key="3">
    <source>
        <dbReference type="Proteomes" id="UP000655751"/>
    </source>
</evidence>
<name>A0A931N560_9NOCA</name>
<comment type="caution">
    <text evidence="2">The sequence shown here is derived from an EMBL/GenBank/DDBJ whole genome shotgun (WGS) entry which is preliminary data.</text>
</comment>
<protein>
    <submittedName>
        <fullName evidence="2">Uncharacterized protein</fullName>
    </submittedName>
</protein>
<proteinExistence type="predicted"/>
<dbReference type="Proteomes" id="UP000655751">
    <property type="component" value="Unassembled WGS sequence"/>
</dbReference>
<accession>A0A931N560</accession>
<gene>
    <name evidence="2" type="ORF">IT779_24375</name>
</gene>
<keyword evidence="1" id="KW-0472">Membrane</keyword>
<keyword evidence="3" id="KW-1185">Reference proteome</keyword>
<evidence type="ECO:0000313" key="2">
    <source>
        <dbReference type="EMBL" id="MBH0779407.1"/>
    </source>
</evidence>
<feature type="transmembrane region" description="Helical" evidence="1">
    <location>
        <begin position="17"/>
        <end position="36"/>
    </location>
</feature>
<reference evidence="2" key="1">
    <citation type="submission" date="2020-11" db="EMBL/GenBank/DDBJ databases">
        <title>Nocardia NEAU-351.nov., a novel actinomycete isolated from the cow dung.</title>
        <authorList>
            <person name="Zhang X."/>
        </authorList>
    </citation>
    <scope>NUCLEOTIDE SEQUENCE</scope>
    <source>
        <strain evidence="2">NEAU-351</strain>
    </source>
</reference>
<organism evidence="2 3">
    <name type="scientific">Nocardia bovistercoris</name>
    <dbReference type="NCBI Taxonomy" id="2785916"/>
    <lineage>
        <taxon>Bacteria</taxon>
        <taxon>Bacillati</taxon>
        <taxon>Actinomycetota</taxon>
        <taxon>Actinomycetes</taxon>
        <taxon>Mycobacteriales</taxon>
        <taxon>Nocardiaceae</taxon>
        <taxon>Nocardia</taxon>
    </lineage>
</organism>
<keyword evidence="1" id="KW-0812">Transmembrane</keyword>
<keyword evidence="1" id="KW-1133">Transmembrane helix</keyword>
<sequence>MAANNTPSPRPRTLDSGSAWLSGLIVTALTGGVAVLSASILAAIAVAVGISAALALTIGLMH</sequence>
<evidence type="ECO:0000256" key="1">
    <source>
        <dbReference type="SAM" id="Phobius"/>
    </source>
</evidence>
<dbReference type="EMBL" id="JADMLG010000011">
    <property type="protein sequence ID" value="MBH0779407.1"/>
    <property type="molecule type" value="Genomic_DNA"/>
</dbReference>
<dbReference type="AlphaFoldDB" id="A0A931N560"/>
<feature type="transmembrane region" description="Helical" evidence="1">
    <location>
        <begin position="41"/>
        <end position="61"/>
    </location>
</feature>